<dbReference type="PROSITE" id="PS50297">
    <property type="entry name" value="ANK_REP_REGION"/>
    <property type="match status" value="1"/>
</dbReference>
<protein>
    <submittedName>
        <fullName evidence="4">Ankyrin</fullName>
    </submittedName>
</protein>
<keyword evidence="2 3" id="KW-0040">ANK repeat</keyword>
<dbReference type="Pfam" id="PF00023">
    <property type="entry name" value="Ank"/>
    <property type="match status" value="1"/>
</dbReference>
<dbReference type="InterPro" id="IPR002110">
    <property type="entry name" value="Ankyrin_rpt"/>
</dbReference>
<dbReference type="PANTHER" id="PTHR24198:SF165">
    <property type="entry name" value="ANKYRIN REPEAT-CONTAINING PROTEIN-RELATED"/>
    <property type="match status" value="1"/>
</dbReference>
<proteinExistence type="predicted"/>
<dbReference type="Proteomes" id="UP000799291">
    <property type="component" value="Unassembled WGS sequence"/>
</dbReference>
<feature type="repeat" description="ANK" evidence="3">
    <location>
        <begin position="321"/>
        <end position="353"/>
    </location>
</feature>
<reference evidence="4" key="1">
    <citation type="journal article" date="2020" name="Stud. Mycol.">
        <title>101 Dothideomycetes genomes: a test case for predicting lifestyles and emergence of pathogens.</title>
        <authorList>
            <person name="Haridas S."/>
            <person name="Albert R."/>
            <person name="Binder M."/>
            <person name="Bloem J."/>
            <person name="Labutti K."/>
            <person name="Salamov A."/>
            <person name="Andreopoulos B."/>
            <person name="Baker S."/>
            <person name="Barry K."/>
            <person name="Bills G."/>
            <person name="Bluhm B."/>
            <person name="Cannon C."/>
            <person name="Castanera R."/>
            <person name="Culley D."/>
            <person name="Daum C."/>
            <person name="Ezra D."/>
            <person name="Gonzalez J."/>
            <person name="Henrissat B."/>
            <person name="Kuo A."/>
            <person name="Liang C."/>
            <person name="Lipzen A."/>
            <person name="Lutzoni F."/>
            <person name="Magnuson J."/>
            <person name="Mondo S."/>
            <person name="Nolan M."/>
            <person name="Ohm R."/>
            <person name="Pangilinan J."/>
            <person name="Park H.-J."/>
            <person name="Ramirez L."/>
            <person name="Alfaro M."/>
            <person name="Sun H."/>
            <person name="Tritt A."/>
            <person name="Yoshinaga Y."/>
            <person name="Zwiers L.-H."/>
            <person name="Turgeon B."/>
            <person name="Goodwin S."/>
            <person name="Spatafora J."/>
            <person name="Crous P."/>
            <person name="Grigoriev I."/>
        </authorList>
    </citation>
    <scope>NUCLEOTIDE SEQUENCE</scope>
    <source>
        <strain evidence="4">CBS 122367</strain>
    </source>
</reference>
<evidence type="ECO:0000256" key="1">
    <source>
        <dbReference type="ARBA" id="ARBA00022737"/>
    </source>
</evidence>
<evidence type="ECO:0000256" key="2">
    <source>
        <dbReference type="ARBA" id="ARBA00023043"/>
    </source>
</evidence>
<dbReference type="SMART" id="SM00248">
    <property type="entry name" value="ANK"/>
    <property type="match status" value="5"/>
</dbReference>
<dbReference type="SUPFAM" id="SSF48403">
    <property type="entry name" value="Ankyrin repeat"/>
    <property type="match status" value="1"/>
</dbReference>
<dbReference type="Gene3D" id="1.25.40.20">
    <property type="entry name" value="Ankyrin repeat-containing domain"/>
    <property type="match status" value="1"/>
</dbReference>
<gene>
    <name evidence="4" type="ORF">K458DRAFT_383222</name>
</gene>
<evidence type="ECO:0000313" key="5">
    <source>
        <dbReference type="Proteomes" id="UP000799291"/>
    </source>
</evidence>
<evidence type="ECO:0000256" key="3">
    <source>
        <dbReference type="PROSITE-ProRule" id="PRU00023"/>
    </source>
</evidence>
<dbReference type="AlphaFoldDB" id="A0A6G1JIM1"/>
<evidence type="ECO:0000313" key="4">
    <source>
        <dbReference type="EMBL" id="KAF2690091.1"/>
    </source>
</evidence>
<keyword evidence="5" id="KW-1185">Reference proteome</keyword>
<sequence length="398" mass="44238">MQLLDLPLEVFRVIVACTVRKLGLGQSIKVCLVCRLFADAFLDAIITTRVIEDVNESHSKMIKIQYHHNVIARYLHHRTSTDQSDVHPWIATIRDTSQMLAQYTKSEHDPAKIELLERSACSCLAANKGETVFKELNRQWGYPILSEGGIEANCLTVAAWMGDMDLVKLLHKGSDPLAFFGRPSWAAATQGHRDVLQFCLDEGALPYEPTYKSGPNFALHRSPLAAAAFMGRETIVELYLQQPHYRSEMRGDGDLAVFFAAQGNQVNTLKMLLDHVKAKAAPQDWLSTVDWALICSCRRGASASAKIALDYGADINETDRSPRSCLQLAAISGSAPLVKLLLDAGAPLEAVDTLRKRSSGRTLQMRRYRDALFEAKRRGHPQIVQLIEERQQVLAAGT</sequence>
<dbReference type="PROSITE" id="PS50088">
    <property type="entry name" value="ANK_REPEAT"/>
    <property type="match status" value="1"/>
</dbReference>
<accession>A0A6G1JIM1</accession>
<keyword evidence="1" id="KW-0677">Repeat</keyword>
<name>A0A6G1JIM1_9PLEO</name>
<dbReference type="Pfam" id="PF12796">
    <property type="entry name" value="Ank_2"/>
    <property type="match status" value="1"/>
</dbReference>
<dbReference type="OrthoDB" id="3799607at2759"/>
<dbReference type="PANTHER" id="PTHR24198">
    <property type="entry name" value="ANKYRIN REPEAT AND PROTEIN KINASE DOMAIN-CONTAINING PROTEIN"/>
    <property type="match status" value="1"/>
</dbReference>
<organism evidence="4 5">
    <name type="scientific">Lentithecium fluviatile CBS 122367</name>
    <dbReference type="NCBI Taxonomy" id="1168545"/>
    <lineage>
        <taxon>Eukaryota</taxon>
        <taxon>Fungi</taxon>
        <taxon>Dikarya</taxon>
        <taxon>Ascomycota</taxon>
        <taxon>Pezizomycotina</taxon>
        <taxon>Dothideomycetes</taxon>
        <taxon>Pleosporomycetidae</taxon>
        <taxon>Pleosporales</taxon>
        <taxon>Massarineae</taxon>
        <taxon>Lentitheciaceae</taxon>
        <taxon>Lentithecium</taxon>
    </lineage>
</organism>
<dbReference type="InterPro" id="IPR036770">
    <property type="entry name" value="Ankyrin_rpt-contain_sf"/>
</dbReference>
<dbReference type="EMBL" id="MU005571">
    <property type="protein sequence ID" value="KAF2690091.1"/>
    <property type="molecule type" value="Genomic_DNA"/>
</dbReference>